<feature type="transmembrane region" description="Helical" evidence="1">
    <location>
        <begin position="6"/>
        <end position="25"/>
    </location>
</feature>
<protein>
    <recommendedName>
        <fullName evidence="2">LicD/FKTN/FKRP nucleotidyltransferase domain-containing protein</fullName>
    </recommendedName>
</protein>
<evidence type="ECO:0000313" key="4">
    <source>
        <dbReference type="Proteomes" id="UP000663842"/>
    </source>
</evidence>
<keyword evidence="1" id="KW-1133">Transmembrane helix</keyword>
<evidence type="ECO:0000256" key="1">
    <source>
        <dbReference type="SAM" id="Phobius"/>
    </source>
</evidence>
<name>A0A819Q848_9BILA</name>
<dbReference type="EMBL" id="CAJOBF010002295">
    <property type="protein sequence ID" value="CAF4024297.1"/>
    <property type="molecule type" value="Genomic_DNA"/>
</dbReference>
<dbReference type="InterPro" id="IPR052942">
    <property type="entry name" value="LPS_cholinephosphotransferase"/>
</dbReference>
<dbReference type="PANTHER" id="PTHR43404:SF1">
    <property type="entry name" value="MNN4P"/>
    <property type="match status" value="1"/>
</dbReference>
<evidence type="ECO:0000313" key="3">
    <source>
        <dbReference type="EMBL" id="CAF4024297.1"/>
    </source>
</evidence>
<comment type="caution">
    <text evidence="3">The sequence shown here is derived from an EMBL/GenBank/DDBJ whole genome shotgun (WGS) entry which is preliminary data.</text>
</comment>
<feature type="domain" description="LicD/FKTN/FKRP nucleotidyltransferase" evidence="2">
    <location>
        <begin position="220"/>
        <end position="338"/>
    </location>
</feature>
<dbReference type="GO" id="GO:0009100">
    <property type="term" value="P:glycoprotein metabolic process"/>
    <property type="evidence" value="ECO:0007669"/>
    <property type="project" value="UniProtKB-ARBA"/>
</dbReference>
<accession>A0A819Q848</accession>
<organism evidence="3 4">
    <name type="scientific">Rotaria magnacalcarata</name>
    <dbReference type="NCBI Taxonomy" id="392030"/>
    <lineage>
        <taxon>Eukaryota</taxon>
        <taxon>Metazoa</taxon>
        <taxon>Spiralia</taxon>
        <taxon>Gnathifera</taxon>
        <taxon>Rotifera</taxon>
        <taxon>Eurotatoria</taxon>
        <taxon>Bdelloidea</taxon>
        <taxon>Philodinida</taxon>
        <taxon>Philodinidae</taxon>
        <taxon>Rotaria</taxon>
    </lineage>
</organism>
<sequence length="406" mass="47619">MRYYQIFIAITIGFIFGIVLTFNNYQTFSYSRIMLAYTRNSIEKVLVQIPTCTPDDGARQSALLHTLLQWSQFAQEHNIRYWIAYKTLLGYAQRDGLLPNALDVDILAMAQDTSRLAELRTLNFSSDYELKVHPQWFIVEKTRRSYFDEEGIDFVGPNARFVNRKDHVHINIWPMQTTTTRLSDEEFIEKVLKSVPTCESDDRDRQRYLLHGLQAWSQLAEKYNIQYWISYGTLVGFTQRGGLLPHDLDTDIMILFNDTRKLVEVSKLNFSSTYEIKVQPQWEIAEETKRSYFRKDGINFVAPNARFIHLKTRYHVDIFPAYDFNPIHANKSTEMKQSENLTIYDINYNWLSYPRSWTYPLKTCYFSEIKLLCPAEPKQLVATIYGVSSLTKSDRKCANGSWVRNP</sequence>
<dbReference type="Proteomes" id="UP000663842">
    <property type="component" value="Unassembled WGS sequence"/>
</dbReference>
<proteinExistence type="predicted"/>
<dbReference type="AlphaFoldDB" id="A0A819Q848"/>
<keyword evidence="1" id="KW-0472">Membrane</keyword>
<dbReference type="Pfam" id="PF04991">
    <property type="entry name" value="LicD"/>
    <property type="match status" value="1"/>
</dbReference>
<dbReference type="InterPro" id="IPR007074">
    <property type="entry name" value="LicD/FKTN/FKRP_NTP_transf"/>
</dbReference>
<gene>
    <name evidence="3" type="ORF">UXM345_LOCUS17572</name>
</gene>
<dbReference type="PANTHER" id="PTHR43404">
    <property type="entry name" value="LIPOPOLYSACCHARIDE CHOLINEPHOSPHOTRANSFERASE LICD"/>
    <property type="match status" value="1"/>
</dbReference>
<keyword evidence="1" id="KW-0812">Transmembrane</keyword>
<reference evidence="3" key="1">
    <citation type="submission" date="2021-02" db="EMBL/GenBank/DDBJ databases">
        <authorList>
            <person name="Nowell W R."/>
        </authorList>
    </citation>
    <scope>NUCLEOTIDE SEQUENCE</scope>
</reference>
<evidence type="ECO:0000259" key="2">
    <source>
        <dbReference type="Pfam" id="PF04991"/>
    </source>
</evidence>